<dbReference type="GO" id="GO:0005484">
    <property type="term" value="F:SNAP receptor activity"/>
    <property type="evidence" value="ECO:0007669"/>
    <property type="project" value="TreeGrafter"/>
</dbReference>
<dbReference type="GO" id="GO:0048219">
    <property type="term" value="P:inter-Golgi cisterna vesicle-mediated transport"/>
    <property type="evidence" value="ECO:0007669"/>
    <property type="project" value="TreeGrafter"/>
</dbReference>
<evidence type="ECO:0000256" key="2">
    <source>
        <dbReference type="ARBA" id="ARBA00008473"/>
    </source>
</evidence>
<evidence type="ECO:0000256" key="3">
    <source>
        <dbReference type="ARBA" id="ARBA00022448"/>
    </source>
</evidence>
<dbReference type="Proteomes" id="UP001311799">
    <property type="component" value="Unassembled WGS sequence"/>
</dbReference>
<keyword evidence="7" id="KW-0333">Golgi apparatus</keyword>
<feature type="transmembrane region" description="Helical" evidence="9">
    <location>
        <begin position="210"/>
        <end position="228"/>
    </location>
</feature>
<keyword evidence="4 9" id="KW-0812">Transmembrane</keyword>
<evidence type="ECO:0000313" key="11">
    <source>
        <dbReference type="Proteomes" id="UP001311799"/>
    </source>
</evidence>
<proteinExistence type="inferred from homology"/>
<dbReference type="GO" id="GO:0000139">
    <property type="term" value="C:Golgi membrane"/>
    <property type="evidence" value="ECO:0007669"/>
    <property type="project" value="UniProtKB-SubCell"/>
</dbReference>
<evidence type="ECO:0000256" key="5">
    <source>
        <dbReference type="ARBA" id="ARBA00022927"/>
    </source>
</evidence>
<comment type="similarity">
    <text evidence="2">Belongs to the GOSR1 family.</text>
</comment>
<dbReference type="GO" id="GO:0005801">
    <property type="term" value="C:cis-Golgi network"/>
    <property type="evidence" value="ECO:0007669"/>
    <property type="project" value="InterPro"/>
</dbReference>
<keyword evidence="5" id="KW-0653">Protein transport</keyword>
<dbReference type="InterPro" id="IPR023601">
    <property type="entry name" value="Golgi_SNAP_su1"/>
</dbReference>
<accession>A0AAV9Y352</accession>
<dbReference type="GO" id="GO:0006888">
    <property type="term" value="P:endoplasmic reticulum to Golgi vesicle-mediated transport"/>
    <property type="evidence" value="ECO:0007669"/>
    <property type="project" value="InterPro"/>
</dbReference>
<comment type="subcellular location">
    <subcellularLocation>
        <location evidence="1">Golgi apparatus membrane</location>
        <topology evidence="1">Single-pass type IV membrane protein</topology>
    </subcellularLocation>
</comment>
<gene>
    <name evidence="10" type="ORF">RS030_111745</name>
</gene>
<evidence type="ECO:0000256" key="1">
    <source>
        <dbReference type="ARBA" id="ARBA00004409"/>
    </source>
</evidence>
<dbReference type="PANTHER" id="PTHR21094:SF2">
    <property type="entry name" value="GOLGI SNAP RECEPTOR COMPLEX MEMBER 1"/>
    <property type="match status" value="1"/>
</dbReference>
<dbReference type="GO" id="GO:0031201">
    <property type="term" value="C:SNARE complex"/>
    <property type="evidence" value="ECO:0007669"/>
    <property type="project" value="TreeGrafter"/>
</dbReference>
<dbReference type="GO" id="GO:0015031">
    <property type="term" value="P:protein transport"/>
    <property type="evidence" value="ECO:0007669"/>
    <property type="project" value="UniProtKB-KW"/>
</dbReference>
<evidence type="ECO:0000313" key="10">
    <source>
        <dbReference type="EMBL" id="KAK6591084.1"/>
    </source>
</evidence>
<keyword evidence="8 9" id="KW-0472">Membrane</keyword>
<evidence type="ECO:0000256" key="4">
    <source>
        <dbReference type="ARBA" id="ARBA00022692"/>
    </source>
</evidence>
<evidence type="ECO:0000256" key="9">
    <source>
        <dbReference type="SAM" id="Phobius"/>
    </source>
</evidence>
<evidence type="ECO:0000256" key="8">
    <source>
        <dbReference type="ARBA" id="ARBA00023136"/>
    </source>
</evidence>
<protein>
    <submittedName>
        <fullName evidence="10">Uncharacterized protein</fullName>
    </submittedName>
</protein>
<organism evidence="10 11">
    <name type="scientific">Cryptosporidium xiaoi</name>
    <dbReference type="NCBI Taxonomy" id="659607"/>
    <lineage>
        <taxon>Eukaryota</taxon>
        <taxon>Sar</taxon>
        <taxon>Alveolata</taxon>
        <taxon>Apicomplexa</taxon>
        <taxon>Conoidasida</taxon>
        <taxon>Coccidia</taxon>
        <taxon>Eucoccidiorida</taxon>
        <taxon>Eimeriorina</taxon>
        <taxon>Cryptosporidiidae</taxon>
        <taxon>Cryptosporidium</taxon>
    </lineage>
</organism>
<keyword evidence="11" id="KW-1185">Reference proteome</keyword>
<evidence type="ECO:0000256" key="6">
    <source>
        <dbReference type="ARBA" id="ARBA00022989"/>
    </source>
</evidence>
<dbReference type="PANTHER" id="PTHR21094">
    <property type="entry name" value="GOS-28 SNARE- RELATED"/>
    <property type="match status" value="1"/>
</dbReference>
<sequence length="229" mass="26520">MSVHLRGIQVELENKLGLLDSLKSKSWSEEHDCEAGDEITFNNRGMDKTSWISEIELLKSDINDLFNSFEKEMSYIKCESFISSDRYENLIQALKNDYINICRYIDSRRKKLNLFMKNTESKFQSLNFEKTGGDSFERAQLFGEKKSLQDSISQLSSIVEQARSSTQSLIAQNQTIKNISEKTRSLRKKSINRISNVINLIKNLQTRQNFILAFVFIFLVSVTLYIKLA</sequence>
<dbReference type="GO" id="GO:0006906">
    <property type="term" value="P:vesicle fusion"/>
    <property type="evidence" value="ECO:0007669"/>
    <property type="project" value="TreeGrafter"/>
</dbReference>
<comment type="caution">
    <text evidence="10">The sequence shown here is derived from an EMBL/GenBank/DDBJ whole genome shotgun (WGS) entry which is preliminary data.</text>
</comment>
<name>A0AAV9Y352_9CRYT</name>
<reference evidence="10 11" key="1">
    <citation type="submission" date="2023-10" db="EMBL/GenBank/DDBJ databases">
        <title>Comparative genomics analysis reveals potential genetic determinants of host preference in Cryptosporidium xiaoi.</title>
        <authorList>
            <person name="Xiao L."/>
            <person name="Li J."/>
        </authorList>
    </citation>
    <scope>NUCLEOTIDE SEQUENCE [LARGE SCALE GENOMIC DNA]</scope>
    <source>
        <strain evidence="10 11">52996</strain>
    </source>
</reference>
<keyword evidence="3" id="KW-0813">Transport</keyword>
<dbReference type="GO" id="GO:0005797">
    <property type="term" value="C:Golgi medial cisterna"/>
    <property type="evidence" value="ECO:0007669"/>
    <property type="project" value="TreeGrafter"/>
</dbReference>
<keyword evidence="6 9" id="KW-1133">Transmembrane helix</keyword>
<dbReference type="AlphaFoldDB" id="A0AAV9Y352"/>
<dbReference type="EMBL" id="JAWDEY010000002">
    <property type="protein sequence ID" value="KAK6591084.1"/>
    <property type="molecule type" value="Genomic_DNA"/>
</dbReference>
<evidence type="ECO:0000256" key="7">
    <source>
        <dbReference type="ARBA" id="ARBA00023034"/>
    </source>
</evidence>